<evidence type="ECO:0008006" key="5">
    <source>
        <dbReference type="Google" id="ProtNLM"/>
    </source>
</evidence>
<evidence type="ECO:0000256" key="1">
    <source>
        <dbReference type="SAM" id="MobiDB-lite"/>
    </source>
</evidence>
<evidence type="ECO:0000313" key="4">
    <source>
        <dbReference type="Proteomes" id="UP000535437"/>
    </source>
</evidence>
<keyword evidence="2" id="KW-0812">Transmembrane</keyword>
<proteinExistence type="predicted"/>
<dbReference type="Proteomes" id="UP000535437">
    <property type="component" value="Unassembled WGS sequence"/>
</dbReference>
<keyword evidence="2" id="KW-0472">Membrane</keyword>
<sequence length="221" mass="23535">MIARSHARNRTWLAGIGLVSVVAGGLLVLLGTGLADQWQRQLPEGIELAGTDQTLDEAVAGLTWLPALVLGLSILVAVLVLTWLVRGFPRPARRPDFQLQQDGRTGVTVLPSKVLTSAVEEAAEEIPDVVGVSAHIGGRARRPEVLLVAEVDERGDLQEALRRLTIDVCGDLSRSLEARLGSVTVVLDPVLRTRSSSTATVPFPSHDAETVRTGGEHAAAR</sequence>
<protein>
    <recommendedName>
        <fullName evidence="5">Alkaline shock response membrane anchor protein AmaP</fullName>
    </recommendedName>
</protein>
<feature type="compositionally biased region" description="Basic and acidic residues" evidence="1">
    <location>
        <begin position="206"/>
        <end position="221"/>
    </location>
</feature>
<evidence type="ECO:0000256" key="2">
    <source>
        <dbReference type="SAM" id="Phobius"/>
    </source>
</evidence>
<keyword evidence="2" id="KW-1133">Transmembrane helix</keyword>
<accession>A0A7Z0GJA9</accession>
<comment type="caution">
    <text evidence="3">The sequence shown here is derived from an EMBL/GenBank/DDBJ whole genome shotgun (WGS) entry which is preliminary data.</text>
</comment>
<dbReference type="RefSeq" id="WP_179540565.1">
    <property type="nucleotide sequence ID" value="NZ_BAAALL010000004.1"/>
</dbReference>
<name>A0A7Z0GJA9_9MICC</name>
<organism evidence="3 4">
    <name type="scientific">Nesterenkonia xinjiangensis</name>
    <dbReference type="NCBI Taxonomy" id="225327"/>
    <lineage>
        <taxon>Bacteria</taxon>
        <taxon>Bacillati</taxon>
        <taxon>Actinomycetota</taxon>
        <taxon>Actinomycetes</taxon>
        <taxon>Micrococcales</taxon>
        <taxon>Micrococcaceae</taxon>
        <taxon>Nesterenkonia</taxon>
    </lineage>
</organism>
<dbReference type="EMBL" id="JACCFY010000001">
    <property type="protein sequence ID" value="NYJ77027.1"/>
    <property type="molecule type" value="Genomic_DNA"/>
</dbReference>
<evidence type="ECO:0000313" key="3">
    <source>
        <dbReference type="EMBL" id="NYJ77027.1"/>
    </source>
</evidence>
<feature type="transmembrane region" description="Helical" evidence="2">
    <location>
        <begin position="64"/>
        <end position="85"/>
    </location>
</feature>
<gene>
    <name evidence="3" type="ORF">HNR09_000438</name>
</gene>
<reference evidence="3 4" key="1">
    <citation type="submission" date="2020-07" db="EMBL/GenBank/DDBJ databases">
        <title>Sequencing the genomes of 1000 actinobacteria strains.</title>
        <authorList>
            <person name="Klenk H.-P."/>
        </authorList>
    </citation>
    <scope>NUCLEOTIDE SEQUENCE [LARGE SCALE GENOMIC DNA]</scope>
    <source>
        <strain evidence="3 4">DSM 15475</strain>
    </source>
</reference>
<keyword evidence="4" id="KW-1185">Reference proteome</keyword>
<dbReference type="AlphaFoldDB" id="A0A7Z0GJA9"/>
<feature type="region of interest" description="Disordered" evidence="1">
    <location>
        <begin position="196"/>
        <end position="221"/>
    </location>
</feature>
<feature type="transmembrane region" description="Helical" evidence="2">
    <location>
        <begin position="12"/>
        <end position="35"/>
    </location>
</feature>